<dbReference type="Proteomes" id="UP000011761">
    <property type="component" value="Unassembled WGS sequence"/>
</dbReference>
<name>M2N3U3_BAUPA</name>
<keyword evidence="7" id="KW-1185">Reference proteome</keyword>
<dbReference type="InterPro" id="IPR001478">
    <property type="entry name" value="PDZ"/>
</dbReference>
<dbReference type="HOGENOM" id="CLU_073146_0_0_1"/>
<organism evidence="6 7">
    <name type="scientific">Baudoinia panamericana (strain UAMH 10762)</name>
    <name type="common">Angels' share fungus</name>
    <name type="synonym">Baudoinia compniacensis (strain UAMH 10762)</name>
    <dbReference type="NCBI Taxonomy" id="717646"/>
    <lineage>
        <taxon>Eukaryota</taxon>
        <taxon>Fungi</taxon>
        <taxon>Dikarya</taxon>
        <taxon>Ascomycota</taxon>
        <taxon>Pezizomycotina</taxon>
        <taxon>Dothideomycetes</taxon>
        <taxon>Dothideomycetidae</taxon>
        <taxon>Mycosphaerellales</taxon>
        <taxon>Teratosphaeriaceae</taxon>
        <taxon>Baudoinia</taxon>
    </lineage>
</organism>
<dbReference type="GO" id="GO:0005829">
    <property type="term" value="C:cytosol"/>
    <property type="evidence" value="ECO:0007669"/>
    <property type="project" value="EnsemblFungi"/>
</dbReference>
<dbReference type="GO" id="GO:0070682">
    <property type="term" value="P:proteasome regulatory particle assembly"/>
    <property type="evidence" value="ECO:0007669"/>
    <property type="project" value="EnsemblFungi"/>
</dbReference>
<dbReference type="InterPro" id="IPR041489">
    <property type="entry name" value="PDZ_6"/>
</dbReference>
<feature type="region of interest" description="Disordered" evidence="4">
    <location>
        <begin position="1"/>
        <end position="23"/>
    </location>
</feature>
<dbReference type="eggNOG" id="KOG3129">
    <property type="taxonomic scope" value="Eukaryota"/>
</dbReference>
<dbReference type="SMART" id="SM00228">
    <property type="entry name" value="PDZ"/>
    <property type="match status" value="1"/>
</dbReference>
<evidence type="ECO:0000313" key="6">
    <source>
        <dbReference type="EMBL" id="EMC98653.1"/>
    </source>
</evidence>
<dbReference type="FunFam" id="2.30.42.10:FF:000107">
    <property type="entry name" value="26S proteasome non-ATPase regulatory subunit 9"/>
    <property type="match status" value="1"/>
</dbReference>
<dbReference type="Gene3D" id="2.30.42.10">
    <property type="match status" value="1"/>
</dbReference>
<dbReference type="PANTHER" id="PTHR12651">
    <property type="entry name" value="26S PROTEASOME NON-ATPASE REGULATORY SUBUNIT 9"/>
    <property type="match status" value="1"/>
</dbReference>
<proteinExistence type="inferred from homology"/>
<dbReference type="InterPro" id="IPR035269">
    <property type="entry name" value="PSMD9"/>
</dbReference>
<dbReference type="InterPro" id="IPR036034">
    <property type="entry name" value="PDZ_sf"/>
</dbReference>
<dbReference type="SUPFAM" id="SSF50156">
    <property type="entry name" value="PDZ domain-like"/>
    <property type="match status" value="1"/>
</dbReference>
<dbReference type="EMBL" id="KB445552">
    <property type="protein sequence ID" value="EMC98653.1"/>
    <property type="molecule type" value="Genomic_DNA"/>
</dbReference>
<protein>
    <recommendedName>
        <fullName evidence="3">Probable 26S proteasome regulatory subunit p27</fullName>
    </recommendedName>
</protein>
<dbReference type="GO" id="GO:0005634">
    <property type="term" value="C:nucleus"/>
    <property type="evidence" value="ECO:0007669"/>
    <property type="project" value="EnsemblFungi"/>
</dbReference>
<feature type="domain" description="PDZ" evidence="5">
    <location>
        <begin position="130"/>
        <end position="206"/>
    </location>
</feature>
<dbReference type="Gene3D" id="6.10.140.1710">
    <property type="match status" value="1"/>
</dbReference>
<evidence type="ECO:0000259" key="5">
    <source>
        <dbReference type="SMART" id="SM00228"/>
    </source>
</evidence>
<gene>
    <name evidence="6" type="ORF">BAUCODRAFT_66012</name>
</gene>
<dbReference type="Pfam" id="PF18265">
    <property type="entry name" value="Nas2_N"/>
    <property type="match status" value="1"/>
</dbReference>
<reference evidence="6 7" key="1">
    <citation type="journal article" date="2012" name="PLoS Pathog.">
        <title>Diverse lifestyles and strategies of plant pathogenesis encoded in the genomes of eighteen Dothideomycetes fungi.</title>
        <authorList>
            <person name="Ohm R.A."/>
            <person name="Feau N."/>
            <person name="Henrissat B."/>
            <person name="Schoch C.L."/>
            <person name="Horwitz B.A."/>
            <person name="Barry K.W."/>
            <person name="Condon B.J."/>
            <person name="Copeland A.C."/>
            <person name="Dhillon B."/>
            <person name="Glaser F."/>
            <person name="Hesse C.N."/>
            <person name="Kosti I."/>
            <person name="LaButti K."/>
            <person name="Lindquist E.A."/>
            <person name="Lucas S."/>
            <person name="Salamov A.A."/>
            <person name="Bradshaw R.E."/>
            <person name="Ciuffetti L."/>
            <person name="Hamelin R.C."/>
            <person name="Kema G.H.J."/>
            <person name="Lawrence C."/>
            <person name="Scott J.A."/>
            <person name="Spatafora J.W."/>
            <person name="Turgeon B.G."/>
            <person name="de Wit P.J.G.M."/>
            <person name="Zhong S."/>
            <person name="Goodwin S.B."/>
            <person name="Grigoriev I.V."/>
        </authorList>
    </citation>
    <scope>NUCLEOTIDE SEQUENCE [LARGE SCALE GENOMIC DNA]</scope>
    <source>
        <strain evidence="6 7">UAMH 10762</strain>
    </source>
</reference>
<dbReference type="Pfam" id="PF17820">
    <property type="entry name" value="PDZ_6"/>
    <property type="match status" value="1"/>
</dbReference>
<dbReference type="InterPro" id="IPR040815">
    <property type="entry name" value="Nas2_N"/>
</dbReference>
<dbReference type="GO" id="GO:0044183">
    <property type="term" value="F:protein folding chaperone"/>
    <property type="evidence" value="ECO:0007669"/>
    <property type="project" value="EnsemblFungi"/>
</dbReference>
<evidence type="ECO:0000256" key="2">
    <source>
        <dbReference type="ARBA" id="ARBA00023186"/>
    </source>
</evidence>
<keyword evidence="2" id="KW-0143">Chaperone</keyword>
<dbReference type="OrthoDB" id="72325at2759"/>
<comment type="similarity">
    <text evidence="1">Belongs to the proteasome subunit p27 family.</text>
</comment>
<dbReference type="KEGG" id="bcom:BAUCODRAFT_66012"/>
<dbReference type="RefSeq" id="XP_007673786.1">
    <property type="nucleotide sequence ID" value="XM_007675596.1"/>
</dbReference>
<evidence type="ECO:0000313" key="7">
    <source>
        <dbReference type="Proteomes" id="UP000011761"/>
    </source>
</evidence>
<dbReference type="OMA" id="DWGGRGM"/>
<dbReference type="PANTHER" id="PTHR12651:SF1">
    <property type="entry name" value="26S PROTEASOME NON-ATPASE REGULATORY SUBUNIT 9"/>
    <property type="match status" value="1"/>
</dbReference>
<dbReference type="GeneID" id="19116249"/>
<sequence length="238" mass="25234">MDDLHAPTVASGPTSYAAANGTERELSLSELSTKKENLEAELSALGSVLESHGVDMRTPLLTPDGFPRADLDIAQIRTTRARIIRLKNDHKALMAKLETAVHKAFAEGKPLANGAASATRAPVTQNSISSGAGSSVLRSSVIEPPFARVNSVVPGSPADQAGLMSGDKVTSFGSINWTNHERLSRVAQVVQQNENRAILVKVLRDTSMQAALSTTELSLTPRHNWGGRGSLGCHLVPL</sequence>
<accession>M2N3U3</accession>
<dbReference type="STRING" id="717646.M2N3U3"/>
<evidence type="ECO:0000256" key="3">
    <source>
        <dbReference type="ARBA" id="ARBA00068021"/>
    </source>
</evidence>
<dbReference type="AlphaFoldDB" id="M2N3U3"/>
<evidence type="ECO:0000256" key="4">
    <source>
        <dbReference type="SAM" id="MobiDB-lite"/>
    </source>
</evidence>
<evidence type="ECO:0000256" key="1">
    <source>
        <dbReference type="ARBA" id="ARBA00005256"/>
    </source>
</evidence>